<dbReference type="Gene3D" id="1.25.40.80">
    <property type="match status" value="1"/>
</dbReference>
<dbReference type="Pfam" id="PF00875">
    <property type="entry name" value="DNA_photolyase"/>
    <property type="match status" value="1"/>
</dbReference>
<evidence type="ECO:0000256" key="1">
    <source>
        <dbReference type="ARBA" id="ARBA00001974"/>
    </source>
</evidence>
<dbReference type="PANTHER" id="PTHR10211:SF0">
    <property type="entry name" value="DEOXYRIBODIPYRIMIDINE PHOTO-LYASE"/>
    <property type="match status" value="1"/>
</dbReference>
<dbReference type="InterPro" id="IPR036155">
    <property type="entry name" value="Crypto/Photolyase_N_sf"/>
</dbReference>
<organism evidence="14 15">
    <name type="scientific">Proteiniclasticum sediminis</name>
    <dbReference type="NCBI Taxonomy" id="2804028"/>
    <lineage>
        <taxon>Bacteria</taxon>
        <taxon>Bacillati</taxon>
        <taxon>Bacillota</taxon>
        <taxon>Clostridia</taxon>
        <taxon>Eubacteriales</taxon>
        <taxon>Clostridiaceae</taxon>
        <taxon>Proteiniclasticum</taxon>
    </lineage>
</organism>
<evidence type="ECO:0000256" key="7">
    <source>
        <dbReference type="ARBA" id="ARBA00022827"/>
    </source>
</evidence>
<evidence type="ECO:0000313" key="15">
    <source>
        <dbReference type="Proteomes" id="UP000675379"/>
    </source>
</evidence>
<evidence type="ECO:0000313" key="14">
    <source>
        <dbReference type="EMBL" id="MBR0576368.1"/>
    </source>
</evidence>
<dbReference type="Gene3D" id="3.40.50.620">
    <property type="entry name" value="HUPs"/>
    <property type="match status" value="1"/>
</dbReference>
<dbReference type="InterPro" id="IPR014729">
    <property type="entry name" value="Rossmann-like_a/b/a_fold"/>
</dbReference>
<dbReference type="EMBL" id="JAGSCS010000010">
    <property type="protein sequence ID" value="MBR0576368.1"/>
    <property type="molecule type" value="Genomic_DNA"/>
</dbReference>
<evidence type="ECO:0000259" key="13">
    <source>
        <dbReference type="PROSITE" id="PS51645"/>
    </source>
</evidence>
<dbReference type="GO" id="GO:0003677">
    <property type="term" value="F:DNA binding"/>
    <property type="evidence" value="ECO:0007669"/>
    <property type="project" value="UniProtKB-KW"/>
</dbReference>
<dbReference type="Gene3D" id="1.10.579.10">
    <property type="entry name" value="DNA Cyclobutane Dipyrimidine Photolyase, subunit A, domain 3"/>
    <property type="match status" value="1"/>
</dbReference>
<evidence type="ECO:0000256" key="11">
    <source>
        <dbReference type="ARBA" id="ARBA00031671"/>
    </source>
</evidence>
<comment type="catalytic activity">
    <reaction evidence="12">
        <text>cyclobutadipyrimidine (in DNA) = 2 pyrimidine residues (in DNA).</text>
        <dbReference type="EC" id="4.1.99.3"/>
    </reaction>
</comment>
<reference evidence="14" key="1">
    <citation type="submission" date="2021-04" db="EMBL/GenBank/DDBJ databases">
        <title>Proteiniclasticum sedimins sp. nov., an obligate anaerobic bacterium isolated from anaerobic sludge.</title>
        <authorList>
            <person name="Liu J."/>
        </authorList>
    </citation>
    <scope>NUCLEOTIDE SEQUENCE</scope>
    <source>
        <strain evidence="14">BAD-10</strain>
    </source>
</reference>
<dbReference type="PANTHER" id="PTHR10211">
    <property type="entry name" value="DEOXYRIBODIPYRIMIDINE PHOTOLYASE"/>
    <property type="match status" value="1"/>
</dbReference>
<dbReference type="Proteomes" id="UP000675379">
    <property type="component" value="Unassembled WGS sequence"/>
</dbReference>
<name>A0A941CRC5_9CLOT</name>
<keyword evidence="9" id="KW-0234">DNA repair</keyword>
<feature type="domain" description="Photolyase/cryptochrome alpha/beta" evidence="13">
    <location>
        <begin position="19"/>
        <end position="146"/>
    </location>
</feature>
<dbReference type="InterPro" id="IPR036134">
    <property type="entry name" value="Crypto/Photolyase_FAD-like_sf"/>
</dbReference>
<dbReference type="GO" id="GO:0003904">
    <property type="term" value="F:deoxyribodipyrimidine photo-lyase activity"/>
    <property type="evidence" value="ECO:0007669"/>
    <property type="project" value="UniProtKB-EC"/>
</dbReference>
<evidence type="ECO:0000256" key="5">
    <source>
        <dbReference type="ARBA" id="ARBA00022630"/>
    </source>
</evidence>
<evidence type="ECO:0000256" key="2">
    <source>
        <dbReference type="ARBA" id="ARBA00006409"/>
    </source>
</evidence>
<dbReference type="SUPFAM" id="SSF52425">
    <property type="entry name" value="Cryptochrome/photolyase, N-terminal domain"/>
    <property type="match status" value="1"/>
</dbReference>
<proteinExistence type="inferred from homology"/>
<dbReference type="RefSeq" id="WP_211801282.1">
    <property type="nucleotide sequence ID" value="NZ_JAGSCS010000010.1"/>
</dbReference>
<keyword evidence="7" id="KW-0274">FAD</keyword>
<comment type="caution">
    <text evidence="14">The sequence shown here is derived from an EMBL/GenBank/DDBJ whole genome shotgun (WGS) entry which is preliminary data.</text>
</comment>
<comment type="cofactor">
    <cofactor evidence="1">
        <name>FAD</name>
        <dbReference type="ChEBI" id="CHEBI:57692"/>
    </cofactor>
</comment>
<evidence type="ECO:0000256" key="9">
    <source>
        <dbReference type="ARBA" id="ARBA00023204"/>
    </source>
</evidence>
<evidence type="ECO:0000256" key="10">
    <source>
        <dbReference type="ARBA" id="ARBA00023239"/>
    </source>
</evidence>
<evidence type="ECO:0000256" key="6">
    <source>
        <dbReference type="ARBA" id="ARBA00022763"/>
    </source>
</evidence>
<keyword evidence="10 14" id="KW-0456">Lyase</keyword>
<evidence type="ECO:0000256" key="3">
    <source>
        <dbReference type="ARBA" id="ARBA00013149"/>
    </source>
</evidence>
<keyword evidence="15" id="KW-1185">Reference proteome</keyword>
<dbReference type="InterPro" id="IPR052219">
    <property type="entry name" value="Photolyase_Class-2"/>
</dbReference>
<comment type="similarity">
    <text evidence="2">Belongs to the DNA photolyase class-2 family.</text>
</comment>
<dbReference type="InterPro" id="IPR006050">
    <property type="entry name" value="DNA_photolyase_N"/>
</dbReference>
<protein>
    <recommendedName>
        <fullName evidence="4">Deoxyribodipyrimidine photo-lyase</fullName>
        <ecNumber evidence="3">4.1.99.3</ecNumber>
    </recommendedName>
    <alternativeName>
        <fullName evidence="11">DNA photolyase</fullName>
    </alternativeName>
</protein>
<gene>
    <name evidence="14" type="ORF">KCG48_08435</name>
</gene>
<dbReference type="SUPFAM" id="SSF48173">
    <property type="entry name" value="Cryptochrome/photolyase FAD-binding domain"/>
    <property type="match status" value="1"/>
</dbReference>
<accession>A0A941CRC5</accession>
<keyword evidence="8" id="KW-0238">DNA-binding</keyword>
<keyword evidence="5" id="KW-0285">Flavoprotein</keyword>
<keyword evidence="6" id="KW-0227">DNA damage</keyword>
<evidence type="ECO:0000256" key="8">
    <source>
        <dbReference type="ARBA" id="ARBA00023125"/>
    </source>
</evidence>
<dbReference type="EC" id="4.1.99.3" evidence="3"/>
<dbReference type="PROSITE" id="PS51645">
    <property type="entry name" value="PHR_CRY_ALPHA_BETA"/>
    <property type="match status" value="1"/>
</dbReference>
<evidence type="ECO:0000256" key="12">
    <source>
        <dbReference type="ARBA" id="ARBA00033999"/>
    </source>
</evidence>
<dbReference type="FunFam" id="1.10.579.10:FF:000002">
    <property type="entry name" value="Deoxyribodipyrimidine photolyase"/>
    <property type="match status" value="1"/>
</dbReference>
<sequence length="453" mass="52372">MIPRQRIRILKETSSTKGRYVLYWMKSDQRTRWNHALEYALDQAHGLNLPLLVYAVLEEPKDGEPRHRRFLLEGYQDVAENLIKREIPFALLPGSPQDITLALSQDAALLITDKGYLKEDRLLLEAIKASLPAALHVVETHVVVPVEAASSKEEYSAATLRRKIERLLPEFSLPLEPRLPGNQDFPWDDFSWPTPPVEAQRLLAALPPRGLIPYAGGENAAQERLTQFLEEKLAGYGEKRNDPTGDFSSGLSPYLRYGQISPLEIYLRVRKIPSEDTRVFLDELIVRRELAVNFVTYNPHYDSYTAISSFARTTLEKHRDDPRPYLYPLEELERGQTHDPYWNAAQLQLRHTGIMPGYLRMYWGKKILEWTKNPEEAYAWALLLNNRYSLDGNDPNSYAGVAWCFGKHDRPWMERPVYGTVRYMNDKGLERKFRIGEYTKKVEKLLAAQKEES</sequence>
<dbReference type="AlphaFoldDB" id="A0A941CRC5"/>
<evidence type="ECO:0000256" key="4">
    <source>
        <dbReference type="ARBA" id="ARBA00014046"/>
    </source>
</evidence>
<dbReference type="GO" id="GO:0000719">
    <property type="term" value="P:photoreactive repair"/>
    <property type="evidence" value="ECO:0007669"/>
    <property type="project" value="TreeGrafter"/>
</dbReference>